<dbReference type="Proteomes" id="UP000321827">
    <property type="component" value="Unassembled WGS sequence"/>
</dbReference>
<comment type="caution">
    <text evidence="8">The sequence shown here is derived from an EMBL/GenBank/DDBJ whole genome shotgun (WGS) entry which is preliminary data.</text>
</comment>
<dbReference type="AlphaFoldDB" id="A0A511RLR3"/>
<dbReference type="Gene3D" id="3.20.20.190">
    <property type="entry name" value="Phosphatidylinositol (PI) phosphodiesterase"/>
    <property type="match status" value="1"/>
</dbReference>
<dbReference type="PROSITE" id="PS51704">
    <property type="entry name" value="GP_PDE"/>
    <property type="match status" value="1"/>
</dbReference>
<evidence type="ECO:0000256" key="4">
    <source>
        <dbReference type="ARBA" id="ARBA00022798"/>
    </source>
</evidence>
<evidence type="ECO:0000313" key="9">
    <source>
        <dbReference type="Proteomes" id="UP000321827"/>
    </source>
</evidence>
<dbReference type="PANTHER" id="PTHR43620">
    <property type="entry name" value="GLYCEROPHOSPHORYL DIESTER PHOSPHODIESTERASE"/>
    <property type="match status" value="1"/>
</dbReference>
<accession>A0A511RLR3</accession>
<dbReference type="InterPro" id="IPR017946">
    <property type="entry name" value="PLC-like_Pdiesterase_TIM-brl"/>
</dbReference>
<protein>
    <recommendedName>
        <fullName evidence="2">glycerophosphodiester phosphodiesterase</fullName>
        <ecNumber evidence="2">3.1.4.46</ecNumber>
    </recommendedName>
</protein>
<dbReference type="GO" id="GO:0006071">
    <property type="term" value="P:glycerol metabolic process"/>
    <property type="evidence" value="ECO:0007669"/>
    <property type="project" value="UniProtKB-KW"/>
</dbReference>
<dbReference type="InterPro" id="IPR030395">
    <property type="entry name" value="GP_PDE_dom"/>
</dbReference>
<dbReference type="PANTHER" id="PTHR43620:SF7">
    <property type="entry name" value="GLYCEROPHOSPHODIESTER PHOSPHODIESTERASE GDPD5-RELATED"/>
    <property type="match status" value="1"/>
</dbReference>
<feature type="domain" description="GP-PDE" evidence="7">
    <location>
        <begin position="56"/>
        <end position="363"/>
    </location>
</feature>
<keyword evidence="5" id="KW-0378">Hydrolase</keyword>
<comment type="catalytic activity">
    <reaction evidence="6">
        <text>a sn-glycero-3-phosphodiester + H2O = an alcohol + sn-glycerol 3-phosphate + H(+)</text>
        <dbReference type="Rhea" id="RHEA:12969"/>
        <dbReference type="ChEBI" id="CHEBI:15377"/>
        <dbReference type="ChEBI" id="CHEBI:15378"/>
        <dbReference type="ChEBI" id="CHEBI:30879"/>
        <dbReference type="ChEBI" id="CHEBI:57597"/>
        <dbReference type="ChEBI" id="CHEBI:83408"/>
        <dbReference type="EC" id="3.1.4.46"/>
    </reaction>
</comment>
<evidence type="ECO:0000256" key="3">
    <source>
        <dbReference type="ARBA" id="ARBA00022729"/>
    </source>
</evidence>
<evidence type="ECO:0000256" key="6">
    <source>
        <dbReference type="ARBA" id="ARBA00047512"/>
    </source>
</evidence>
<reference evidence="8 9" key="1">
    <citation type="submission" date="2019-07" db="EMBL/GenBank/DDBJ databases">
        <title>Whole genome shotgun sequence of Oceanithermus desulfurans NBRC 100063.</title>
        <authorList>
            <person name="Hosoyama A."/>
            <person name="Uohara A."/>
            <person name="Ohji S."/>
            <person name="Ichikawa N."/>
        </authorList>
    </citation>
    <scope>NUCLEOTIDE SEQUENCE [LARGE SCALE GENOMIC DNA]</scope>
    <source>
        <strain evidence="8 9">NBRC 100063</strain>
    </source>
</reference>
<dbReference type="GO" id="GO:0006629">
    <property type="term" value="P:lipid metabolic process"/>
    <property type="evidence" value="ECO:0007669"/>
    <property type="project" value="InterPro"/>
</dbReference>
<evidence type="ECO:0000256" key="1">
    <source>
        <dbReference type="ARBA" id="ARBA00007277"/>
    </source>
</evidence>
<comment type="similarity">
    <text evidence="1">Belongs to the glycerophosphoryl diester phosphodiesterase family.</text>
</comment>
<dbReference type="EMBL" id="BJXN01000016">
    <property type="protein sequence ID" value="GEM90585.1"/>
    <property type="molecule type" value="Genomic_DNA"/>
</dbReference>
<organism evidence="8 9">
    <name type="scientific">Oceanithermus desulfurans NBRC 100063</name>
    <dbReference type="NCBI Taxonomy" id="1227550"/>
    <lineage>
        <taxon>Bacteria</taxon>
        <taxon>Thermotogati</taxon>
        <taxon>Deinococcota</taxon>
        <taxon>Deinococci</taxon>
        <taxon>Thermales</taxon>
        <taxon>Thermaceae</taxon>
        <taxon>Oceanithermus</taxon>
    </lineage>
</organism>
<dbReference type="EC" id="3.1.4.46" evidence="2"/>
<dbReference type="RefSeq" id="WP_147148455.1">
    <property type="nucleotide sequence ID" value="NZ_BJXN01000016.1"/>
</dbReference>
<evidence type="ECO:0000256" key="5">
    <source>
        <dbReference type="ARBA" id="ARBA00022801"/>
    </source>
</evidence>
<keyword evidence="4" id="KW-0319">Glycerol metabolism</keyword>
<sequence>MRPWPLGILLLLGLTLAQPAQLGPRPFFLLDRLEPGPLHQRLAACAARTEAYPRSPLAVGHRGAALFFPEHTREGYLAAVRQGAGFVECDAVPTADGALVCRHSDRDLAETTSILSTPLAAKCRKPFRPGRKPDCRTTDLTLAEFLSLEGWPEGRNEAARKPEDYYRAAPAWRTLAYAPGTVMSHRRYIELLKPTGVNFIPELKKADPPPGMSLEAYRRRIVDDYRELGVPPERVYLQSFDLEDLRFWRRYAPEYAKNAVWLDGRYRERGFDPAHPERLKPSMAALAAEGLRFLSPPLWVLLALDEDGGIVPSAYAGAARAAGLELIPWTLERSGPLTGGGGWYYRSVRPAIRSDGDVYRVLDVLVNQIGVYAIFSDWPATVTFFDACGRR</sequence>
<dbReference type="GO" id="GO:0008889">
    <property type="term" value="F:glycerophosphodiester phosphodiesterase activity"/>
    <property type="evidence" value="ECO:0007669"/>
    <property type="project" value="UniProtKB-EC"/>
</dbReference>
<evidence type="ECO:0000313" key="8">
    <source>
        <dbReference type="EMBL" id="GEM90585.1"/>
    </source>
</evidence>
<dbReference type="OrthoDB" id="384721at2"/>
<evidence type="ECO:0000256" key="2">
    <source>
        <dbReference type="ARBA" id="ARBA00012247"/>
    </source>
</evidence>
<evidence type="ECO:0000259" key="7">
    <source>
        <dbReference type="PROSITE" id="PS51704"/>
    </source>
</evidence>
<name>A0A511RLR3_9DEIN</name>
<proteinExistence type="inferred from homology"/>
<dbReference type="Pfam" id="PF03009">
    <property type="entry name" value="GDPD"/>
    <property type="match status" value="1"/>
</dbReference>
<keyword evidence="3" id="KW-0732">Signal</keyword>
<gene>
    <name evidence="8" type="ORF">ODE01S_20190</name>
</gene>
<dbReference type="SUPFAM" id="SSF51695">
    <property type="entry name" value="PLC-like phosphodiesterases"/>
    <property type="match status" value="1"/>
</dbReference>